<name>A0ABU9AYD4_9BACT</name>
<dbReference type="Proteomes" id="UP001371305">
    <property type="component" value="Unassembled WGS sequence"/>
</dbReference>
<gene>
    <name evidence="1" type="ORF">WKV53_14100</name>
</gene>
<dbReference type="RefSeq" id="WP_341405295.1">
    <property type="nucleotide sequence ID" value="NZ_JBBUKT010000005.1"/>
</dbReference>
<reference evidence="1 2" key="1">
    <citation type="submission" date="2024-04" db="EMBL/GenBank/DDBJ databases">
        <title>Luteolibacter sp. isolated from soil.</title>
        <authorList>
            <person name="An J."/>
        </authorList>
    </citation>
    <scope>NUCLEOTIDE SEQUENCE [LARGE SCALE GENOMIC DNA]</scope>
    <source>
        <strain evidence="1 2">Y139</strain>
    </source>
</reference>
<evidence type="ECO:0000313" key="2">
    <source>
        <dbReference type="Proteomes" id="UP001371305"/>
    </source>
</evidence>
<sequence length="72" mass="8018">MQTTLHFDPTRYPEPVLRLLLAAAEQWQCTPGEAEARILEQRARKESFVNPRLATTQLAAELEAAQAQRAGG</sequence>
<comment type="caution">
    <text evidence="1">The sequence shown here is derived from an EMBL/GenBank/DDBJ whole genome shotgun (WGS) entry which is preliminary data.</text>
</comment>
<evidence type="ECO:0000313" key="1">
    <source>
        <dbReference type="EMBL" id="MEK7951645.1"/>
    </source>
</evidence>
<accession>A0ABU9AYD4</accession>
<keyword evidence="2" id="KW-1185">Reference proteome</keyword>
<proteinExistence type="predicted"/>
<protein>
    <submittedName>
        <fullName evidence="1">Uncharacterized protein</fullName>
    </submittedName>
</protein>
<dbReference type="EMBL" id="JBBUKT010000005">
    <property type="protein sequence ID" value="MEK7951645.1"/>
    <property type="molecule type" value="Genomic_DNA"/>
</dbReference>
<organism evidence="1 2">
    <name type="scientific">Luteolibacter soli</name>
    <dbReference type="NCBI Taxonomy" id="3135280"/>
    <lineage>
        <taxon>Bacteria</taxon>
        <taxon>Pseudomonadati</taxon>
        <taxon>Verrucomicrobiota</taxon>
        <taxon>Verrucomicrobiia</taxon>
        <taxon>Verrucomicrobiales</taxon>
        <taxon>Verrucomicrobiaceae</taxon>
        <taxon>Luteolibacter</taxon>
    </lineage>
</organism>